<dbReference type="InterPro" id="IPR051324">
    <property type="entry name" value="Stress/Tellurium_Resist"/>
</dbReference>
<dbReference type="CDD" id="cd06974">
    <property type="entry name" value="TerD_like"/>
    <property type="match status" value="1"/>
</dbReference>
<dbReference type="EMBL" id="BMMW01000005">
    <property type="protein sequence ID" value="GGK66974.1"/>
    <property type="molecule type" value="Genomic_DNA"/>
</dbReference>
<feature type="domain" description="TerD" evidence="3">
    <location>
        <begin position="444"/>
        <end position="583"/>
    </location>
</feature>
<sequence>MSFGFRVGVPGMSVRVSNRGVRTSVGPRGARLTAGSGGARVSSSFGPFYASSSLGGTRRRAASPSPTQLERARKQAERAQQAAERDALIAQLTEMRRQMTSVHLDEFWPTRRPQLAPPPPVDAAWALRQAEEFHLAGVGRFARAERAAARQRAEVDACAFAASEQARQHALHGRLVAEGEQWWAALIANEEDIVCEAVNVAFADNPAAGCAVGVTGAVLSVVIRQPDIDSLPAQMPGFTAAGRPTLKNVPKRERTLWWLQTLGANVVAALREAFATAPAITAIDLAVISRIPATQQLGFVAYGHWTRAAIESTPWRTPDDALRFLDLGTDVACAVNMTGTGTIKALDVTPSLAALLAGATDEDAESADHPAQGAAGNALGQLDAQLSSREDPSAPTPDIFALRPFAEWFDPRSSPGQSSDTWLTPGQTVVVGGGGQLRVEFTFGGADADLSLFLLEANGLVSGDADFLFYGQPTSANGAVRLLGKSGANGTTMEHGIVDLDALPLHVERIAIGINMDVETGLTCAALRDARLRVTNYGAGWLFSPQPDPALRAMVVAELYRRDGWKLRAIGQGWADGLGAMAEALGVQVDSPGS</sequence>
<protein>
    <recommendedName>
        <fullName evidence="3">TerD domain-containing protein</fullName>
    </recommendedName>
</protein>
<name>A0A917VE88_9NOCA</name>
<dbReference type="AlphaFoldDB" id="A0A917VE88"/>
<dbReference type="Gene3D" id="2.60.60.30">
    <property type="entry name" value="sav2460 like domains"/>
    <property type="match status" value="1"/>
</dbReference>
<feature type="compositionally biased region" description="Basic and acidic residues" evidence="2">
    <location>
        <begin position="70"/>
        <end position="82"/>
    </location>
</feature>
<evidence type="ECO:0000313" key="5">
    <source>
        <dbReference type="Proteomes" id="UP000612956"/>
    </source>
</evidence>
<reference evidence="4" key="1">
    <citation type="journal article" date="2014" name="Int. J. Syst. Evol. Microbiol.">
        <title>Complete genome sequence of Corynebacterium casei LMG S-19264T (=DSM 44701T), isolated from a smear-ripened cheese.</title>
        <authorList>
            <consortium name="US DOE Joint Genome Institute (JGI-PGF)"/>
            <person name="Walter F."/>
            <person name="Albersmeier A."/>
            <person name="Kalinowski J."/>
            <person name="Ruckert C."/>
        </authorList>
    </citation>
    <scope>NUCLEOTIDE SEQUENCE</scope>
    <source>
        <strain evidence="4">CGMCC 4.7278</strain>
    </source>
</reference>
<organism evidence="4 5">
    <name type="scientific">Nocardia camponoti</name>
    <dbReference type="NCBI Taxonomy" id="1616106"/>
    <lineage>
        <taxon>Bacteria</taxon>
        <taxon>Bacillati</taxon>
        <taxon>Actinomycetota</taxon>
        <taxon>Actinomycetes</taxon>
        <taxon>Mycobacteriales</taxon>
        <taxon>Nocardiaceae</taxon>
        <taxon>Nocardia</taxon>
    </lineage>
</organism>
<dbReference type="InterPro" id="IPR003325">
    <property type="entry name" value="TerD"/>
</dbReference>
<comment type="similarity">
    <text evidence="1">Belongs to the CAPAB/TerDEXZ family.</text>
</comment>
<dbReference type="RefSeq" id="WP_188830926.1">
    <property type="nucleotide sequence ID" value="NZ_BMMW01000005.1"/>
</dbReference>
<accession>A0A917VE88</accession>
<feature type="region of interest" description="Disordered" evidence="2">
    <location>
        <begin position="53"/>
        <end position="82"/>
    </location>
</feature>
<dbReference type="Proteomes" id="UP000612956">
    <property type="component" value="Unassembled WGS sequence"/>
</dbReference>
<proteinExistence type="inferred from homology"/>
<evidence type="ECO:0000256" key="1">
    <source>
        <dbReference type="ARBA" id="ARBA00008775"/>
    </source>
</evidence>
<dbReference type="PANTHER" id="PTHR32097">
    <property type="entry name" value="CAMP-BINDING PROTEIN 1-RELATED"/>
    <property type="match status" value="1"/>
</dbReference>
<evidence type="ECO:0000313" key="4">
    <source>
        <dbReference type="EMBL" id="GGK66974.1"/>
    </source>
</evidence>
<dbReference type="Pfam" id="PF02342">
    <property type="entry name" value="TerD"/>
    <property type="match status" value="1"/>
</dbReference>
<gene>
    <name evidence="4" type="ORF">GCM10011591_43900</name>
</gene>
<comment type="caution">
    <text evidence="4">The sequence shown here is derived from an EMBL/GenBank/DDBJ whole genome shotgun (WGS) entry which is preliminary data.</text>
</comment>
<dbReference type="PANTHER" id="PTHR32097:SF4">
    <property type="entry name" value="GENERAL STRESS PROTEIN 16U"/>
    <property type="match status" value="1"/>
</dbReference>
<reference evidence="4" key="2">
    <citation type="submission" date="2020-09" db="EMBL/GenBank/DDBJ databases">
        <authorList>
            <person name="Sun Q."/>
            <person name="Zhou Y."/>
        </authorList>
    </citation>
    <scope>NUCLEOTIDE SEQUENCE</scope>
    <source>
        <strain evidence="4">CGMCC 4.7278</strain>
    </source>
</reference>
<evidence type="ECO:0000256" key="2">
    <source>
        <dbReference type="SAM" id="MobiDB-lite"/>
    </source>
</evidence>
<evidence type="ECO:0000259" key="3">
    <source>
        <dbReference type="Pfam" id="PF02342"/>
    </source>
</evidence>
<keyword evidence="5" id="KW-1185">Reference proteome</keyword>